<gene>
    <name evidence="2" type="ORF">M440DRAFT_172905</name>
</gene>
<sequence>MHSTHAIWLAASRLTVSSPPQLLHAILGTGGQAVTTGESSDESETGEIDCEQRGKSSRRKLPCLTLPYLVSIHPQSTLDVAPASRKIINRHHLAAPVRSLNSRRSKRIFIPERGAEAKEEKEREKASCDCRLAEAEWRPESQRAPLVEGECRFA</sequence>
<evidence type="ECO:0000256" key="1">
    <source>
        <dbReference type="SAM" id="MobiDB-lite"/>
    </source>
</evidence>
<dbReference type="Proteomes" id="UP000240760">
    <property type="component" value="Unassembled WGS sequence"/>
</dbReference>
<proteinExistence type="predicted"/>
<keyword evidence="3" id="KW-1185">Reference proteome</keyword>
<feature type="compositionally biased region" description="Acidic residues" evidence="1">
    <location>
        <begin position="39"/>
        <end position="49"/>
    </location>
</feature>
<dbReference type="EMBL" id="KZ679127">
    <property type="protein sequence ID" value="PTB79856.1"/>
    <property type="molecule type" value="Genomic_DNA"/>
</dbReference>
<evidence type="ECO:0000313" key="2">
    <source>
        <dbReference type="EMBL" id="PTB79856.1"/>
    </source>
</evidence>
<reference evidence="2 3" key="1">
    <citation type="submission" date="2016-07" db="EMBL/GenBank/DDBJ databases">
        <title>Multiple horizontal gene transfer events from other fungi enriched the ability of initially mycotrophic Trichoderma (Ascomycota) to feed on dead plant biomass.</title>
        <authorList>
            <consortium name="DOE Joint Genome Institute"/>
            <person name="Aerts A."/>
            <person name="Atanasova L."/>
            <person name="Chenthamara K."/>
            <person name="Zhang J."/>
            <person name="Grujic M."/>
            <person name="Henrissat B."/>
            <person name="Kuo A."/>
            <person name="Salamov A."/>
            <person name="Lipzen A."/>
            <person name="Labutti K."/>
            <person name="Barry K."/>
            <person name="Miao Y."/>
            <person name="Rahimi M.J."/>
            <person name="Shen Q."/>
            <person name="Grigoriev I.V."/>
            <person name="Kubicek C.P."/>
            <person name="Druzhinina I.S."/>
        </authorList>
    </citation>
    <scope>NUCLEOTIDE SEQUENCE [LARGE SCALE GENOMIC DNA]</scope>
    <source>
        <strain evidence="2 3">ATCC 18648</strain>
    </source>
</reference>
<protein>
    <submittedName>
        <fullName evidence="2">Uncharacterized protein</fullName>
    </submittedName>
</protein>
<feature type="region of interest" description="Disordered" evidence="1">
    <location>
        <begin position="32"/>
        <end position="57"/>
    </location>
</feature>
<accession>A0A2T4CE80</accession>
<organism evidence="2 3">
    <name type="scientific">Trichoderma longibrachiatum ATCC 18648</name>
    <dbReference type="NCBI Taxonomy" id="983965"/>
    <lineage>
        <taxon>Eukaryota</taxon>
        <taxon>Fungi</taxon>
        <taxon>Dikarya</taxon>
        <taxon>Ascomycota</taxon>
        <taxon>Pezizomycotina</taxon>
        <taxon>Sordariomycetes</taxon>
        <taxon>Hypocreomycetidae</taxon>
        <taxon>Hypocreales</taxon>
        <taxon>Hypocreaceae</taxon>
        <taxon>Trichoderma</taxon>
    </lineage>
</organism>
<name>A0A2T4CE80_TRILO</name>
<evidence type="ECO:0000313" key="3">
    <source>
        <dbReference type="Proteomes" id="UP000240760"/>
    </source>
</evidence>
<dbReference type="AlphaFoldDB" id="A0A2T4CE80"/>